<dbReference type="AlphaFoldDB" id="A0AA39IQI0"/>
<name>A0AA39IQI0_9BILA</name>
<keyword evidence="1" id="KW-0677">Repeat</keyword>
<organism evidence="4 5">
    <name type="scientific">Steinernema hermaphroditum</name>
    <dbReference type="NCBI Taxonomy" id="289476"/>
    <lineage>
        <taxon>Eukaryota</taxon>
        <taxon>Metazoa</taxon>
        <taxon>Ecdysozoa</taxon>
        <taxon>Nematoda</taxon>
        <taxon>Chromadorea</taxon>
        <taxon>Rhabditida</taxon>
        <taxon>Tylenchina</taxon>
        <taxon>Panagrolaimomorpha</taxon>
        <taxon>Strongyloidoidea</taxon>
        <taxon>Steinernematidae</taxon>
        <taxon>Steinernema</taxon>
    </lineage>
</organism>
<evidence type="ECO:0000256" key="3">
    <source>
        <dbReference type="SAM" id="Phobius"/>
    </source>
</evidence>
<keyword evidence="5" id="KW-1185">Reference proteome</keyword>
<feature type="compositionally biased region" description="Low complexity" evidence="2">
    <location>
        <begin position="391"/>
        <end position="407"/>
    </location>
</feature>
<feature type="transmembrane region" description="Helical" evidence="3">
    <location>
        <begin position="7"/>
        <end position="33"/>
    </location>
</feature>
<dbReference type="PANTHER" id="PTHR24637:SF421">
    <property type="entry name" value="CUTICLE COLLAGEN DPY-2"/>
    <property type="match status" value="1"/>
</dbReference>
<evidence type="ECO:0000313" key="5">
    <source>
        <dbReference type="Proteomes" id="UP001175271"/>
    </source>
</evidence>
<evidence type="ECO:0008006" key="6">
    <source>
        <dbReference type="Google" id="ProtNLM"/>
    </source>
</evidence>
<keyword evidence="3" id="KW-1133">Transmembrane helix</keyword>
<feature type="compositionally biased region" description="Low complexity" evidence="2">
    <location>
        <begin position="131"/>
        <end position="146"/>
    </location>
</feature>
<accession>A0AA39IQI0</accession>
<dbReference type="PANTHER" id="PTHR24637">
    <property type="entry name" value="COLLAGEN"/>
    <property type="match status" value="1"/>
</dbReference>
<evidence type="ECO:0000256" key="1">
    <source>
        <dbReference type="ARBA" id="ARBA00022737"/>
    </source>
</evidence>
<reference evidence="4" key="1">
    <citation type="submission" date="2023-06" db="EMBL/GenBank/DDBJ databases">
        <title>Genomic analysis of the entomopathogenic nematode Steinernema hermaphroditum.</title>
        <authorList>
            <person name="Schwarz E.M."/>
            <person name="Heppert J.K."/>
            <person name="Baniya A."/>
            <person name="Schwartz H.T."/>
            <person name="Tan C.-H."/>
            <person name="Antoshechkin I."/>
            <person name="Sternberg P.W."/>
            <person name="Goodrich-Blair H."/>
            <person name="Dillman A.R."/>
        </authorList>
    </citation>
    <scope>NUCLEOTIDE SEQUENCE</scope>
    <source>
        <strain evidence="4">PS9179</strain>
        <tissue evidence="4">Whole animal</tissue>
    </source>
</reference>
<dbReference type="Proteomes" id="UP001175271">
    <property type="component" value="Unassembled WGS sequence"/>
</dbReference>
<feature type="compositionally biased region" description="Pro residues" evidence="2">
    <location>
        <begin position="148"/>
        <end position="157"/>
    </location>
</feature>
<evidence type="ECO:0000313" key="4">
    <source>
        <dbReference type="EMBL" id="KAK0428631.1"/>
    </source>
</evidence>
<feature type="region of interest" description="Disordered" evidence="2">
    <location>
        <begin position="117"/>
        <end position="242"/>
    </location>
</feature>
<proteinExistence type="predicted"/>
<protein>
    <recommendedName>
        <fullName evidence="6">Nematode cuticle collagen N-terminal domain-containing protein</fullName>
    </recommendedName>
</protein>
<feature type="region of interest" description="Disordered" evidence="2">
    <location>
        <begin position="327"/>
        <end position="432"/>
    </location>
</feature>
<dbReference type="Pfam" id="PF01391">
    <property type="entry name" value="Collagen"/>
    <property type="match status" value="1"/>
</dbReference>
<evidence type="ECO:0000256" key="2">
    <source>
        <dbReference type="SAM" id="MobiDB-lite"/>
    </source>
</evidence>
<feature type="compositionally biased region" description="Pro residues" evidence="2">
    <location>
        <begin position="176"/>
        <end position="189"/>
    </location>
</feature>
<gene>
    <name evidence="4" type="ORF">QR680_010917</name>
</gene>
<keyword evidence="3" id="KW-0812">Transmembrane</keyword>
<dbReference type="EMBL" id="JAUCMV010000001">
    <property type="protein sequence ID" value="KAK0428631.1"/>
    <property type="molecule type" value="Genomic_DNA"/>
</dbReference>
<comment type="caution">
    <text evidence="4">The sequence shown here is derived from an EMBL/GenBank/DDBJ whole genome shotgun (WGS) entry which is preliminary data.</text>
</comment>
<feature type="compositionally biased region" description="Low complexity" evidence="2">
    <location>
        <begin position="211"/>
        <end position="232"/>
    </location>
</feature>
<keyword evidence="3" id="KW-0472">Membrane</keyword>
<dbReference type="InterPro" id="IPR008160">
    <property type="entry name" value="Collagen"/>
</dbReference>
<sequence>MRGESAYFVVIVIATTFTVIATVLLFVSLPLAFVEIGHLKDTVADIQNEILNILLVTMDPSNSSFPRSTRGATDCACCIPGAKGPPGRNGYPGRPGPPGPPSCRIYSTPICPVCPEGLQGRAGSPGPPGDRGPVGPNGLPGIDGLPGLPGPPGPYGPPGLNGTDGARGDAGVTPAMDPPLPGPPGPPGLPGFSGPPGLPGIDALLNYELIPGPKGRPGTPGRDGYPGRAGSPGLPGPPGRPGEPGVCPTYCAVDGGVFHLDPNTRKVGKLKRRPIKKPLRDCSFEAPPIGRRLQRMDARQDVRVDAGGDRIFPGALRKNALLQLKDGYKERRANKAPRASKIPPHAAPEDMPQARKDSLPRQKPLRQIIRDRTSDVMKTPKGAKKPPSPWSTPSKSKDSCAPSSSSCGTPRRIKKADATIRPRTLFPKRKNRLTDRYNVHKLARED</sequence>